<protein>
    <submittedName>
        <fullName evidence="2">Uncharacterized protein</fullName>
    </submittedName>
</protein>
<feature type="compositionally biased region" description="Basic and acidic residues" evidence="1">
    <location>
        <begin position="12"/>
        <end position="31"/>
    </location>
</feature>
<organism evidence="2 3">
    <name type="scientific">Linum tenue</name>
    <dbReference type="NCBI Taxonomy" id="586396"/>
    <lineage>
        <taxon>Eukaryota</taxon>
        <taxon>Viridiplantae</taxon>
        <taxon>Streptophyta</taxon>
        <taxon>Embryophyta</taxon>
        <taxon>Tracheophyta</taxon>
        <taxon>Spermatophyta</taxon>
        <taxon>Magnoliopsida</taxon>
        <taxon>eudicotyledons</taxon>
        <taxon>Gunneridae</taxon>
        <taxon>Pentapetalae</taxon>
        <taxon>rosids</taxon>
        <taxon>fabids</taxon>
        <taxon>Malpighiales</taxon>
        <taxon>Linaceae</taxon>
        <taxon>Linum</taxon>
    </lineage>
</organism>
<sequence length="110" mass="12141">MKETAENPPLDGEARDMQHGKAKKGWEDKAFQKASGGTRKKKGRGPGIGVKPGHDIHLEIHDNRIVTPQAADELTAIFKRSITGPWIRFSEYPASALQTVIARFKESGFT</sequence>
<dbReference type="AlphaFoldDB" id="A0AAV0INP9"/>
<accession>A0AAV0INP9</accession>
<gene>
    <name evidence="2" type="ORF">LITE_LOCUS10202</name>
</gene>
<feature type="region of interest" description="Disordered" evidence="1">
    <location>
        <begin position="1"/>
        <end position="54"/>
    </location>
</feature>
<proteinExistence type="predicted"/>
<reference evidence="2" key="1">
    <citation type="submission" date="2022-08" db="EMBL/GenBank/DDBJ databases">
        <authorList>
            <person name="Gutierrez-Valencia J."/>
        </authorList>
    </citation>
    <scope>NUCLEOTIDE SEQUENCE</scope>
</reference>
<name>A0AAV0INP9_9ROSI</name>
<evidence type="ECO:0000256" key="1">
    <source>
        <dbReference type="SAM" id="MobiDB-lite"/>
    </source>
</evidence>
<dbReference type="EMBL" id="CAMGYJ010000004">
    <property type="protein sequence ID" value="CAI0399194.1"/>
    <property type="molecule type" value="Genomic_DNA"/>
</dbReference>
<comment type="caution">
    <text evidence="2">The sequence shown here is derived from an EMBL/GenBank/DDBJ whole genome shotgun (WGS) entry which is preliminary data.</text>
</comment>
<keyword evidence="3" id="KW-1185">Reference proteome</keyword>
<evidence type="ECO:0000313" key="3">
    <source>
        <dbReference type="Proteomes" id="UP001154282"/>
    </source>
</evidence>
<evidence type="ECO:0000313" key="2">
    <source>
        <dbReference type="EMBL" id="CAI0399194.1"/>
    </source>
</evidence>
<dbReference type="Proteomes" id="UP001154282">
    <property type="component" value="Unassembled WGS sequence"/>
</dbReference>